<reference evidence="1 2" key="1">
    <citation type="submission" date="2019-05" db="EMBL/GenBank/DDBJ databases">
        <title>Another draft genome of Portunus trituberculatus and its Hox gene families provides insights of decapod evolution.</title>
        <authorList>
            <person name="Jeong J.-H."/>
            <person name="Song I."/>
            <person name="Kim S."/>
            <person name="Choi T."/>
            <person name="Kim D."/>
            <person name="Ryu S."/>
            <person name="Kim W."/>
        </authorList>
    </citation>
    <scope>NUCLEOTIDE SEQUENCE [LARGE SCALE GENOMIC DNA]</scope>
    <source>
        <tissue evidence="1">Muscle</tissue>
    </source>
</reference>
<comment type="caution">
    <text evidence="1">The sequence shown here is derived from an EMBL/GenBank/DDBJ whole genome shotgun (WGS) entry which is preliminary data.</text>
</comment>
<accession>A0A5B7EPT4</accession>
<dbReference type="AlphaFoldDB" id="A0A5B7EPT4"/>
<sequence length="115" mass="12231">MCQTPAPEPADGTQPCTPAGQLLHVSYPASAQISAKRRAERLVLLAGLKTTVLPIARAGHTFQASRVRGKFHDTIAPTTPAMNRVGQSRGEMTKKALCSEAAGGKACSYQDQKRN</sequence>
<gene>
    <name evidence="1" type="ORF">E2C01_028358</name>
</gene>
<proteinExistence type="predicted"/>
<dbReference type="Proteomes" id="UP000324222">
    <property type="component" value="Unassembled WGS sequence"/>
</dbReference>
<name>A0A5B7EPT4_PORTR</name>
<dbReference type="EMBL" id="VSRR010003165">
    <property type="protein sequence ID" value="MPC34953.1"/>
    <property type="molecule type" value="Genomic_DNA"/>
</dbReference>
<protein>
    <submittedName>
        <fullName evidence="1">Uncharacterized protein</fullName>
    </submittedName>
</protein>
<evidence type="ECO:0000313" key="1">
    <source>
        <dbReference type="EMBL" id="MPC34953.1"/>
    </source>
</evidence>
<keyword evidence="2" id="KW-1185">Reference proteome</keyword>
<evidence type="ECO:0000313" key="2">
    <source>
        <dbReference type="Proteomes" id="UP000324222"/>
    </source>
</evidence>
<organism evidence="1 2">
    <name type="scientific">Portunus trituberculatus</name>
    <name type="common">Swimming crab</name>
    <name type="synonym">Neptunus trituberculatus</name>
    <dbReference type="NCBI Taxonomy" id="210409"/>
    <lineage>
        <taxon>Eukaryota</taxon>
        <taxon>Metazoa</taxon>
        <taxon>Ecdysozoa</taxon>
        <taxon>Arthropoda</taxon>
        <taxon>Crustacea</taxon>
        <taxon>Multicrustacea</taxon>
        <taxon>Malacostraca</taxon>
        <taxon>Eumalacostraca</taxon>
        <taxon>Eucarida</taxon>
        <taxon>Decapoda</taxon>
        <taxon>Pleocyemata</taxon>
        <taxon>Brachyura</taxon>
        <taxon>Eubrachyura</taxon>
        <taxon>Portunoidea</taxon>
        <taxon>Portunidae</taxon>
        <taxon>Portuninae</taxon>
        <taxon>Portunus</taxon>
    </lineage>
</organism>